<sequence length="1886" mass="215837">MRKAAVFFLFFWMGVVLWGQERPSDGSLSNDFAGEIVLWPELPRQRFRFVLTNTTVISNVEVIAGVTNWKVSQVETVYEFYDAFDDVLSVDPAARFASELAELIWPADWYHFPVEIAYLRWQKRSLRKASVELLSTNELVSFSQDILKDIQQTKRQKERFALTGEAKPLAIRVDEWESEFVLSGWFTFRTGFGWVWKDPAFLQPVGNFSPGLEMAQNLRFNLLGKIGQRVNVSVSHQSDNPENTYFLQYKALESDRGAVREVLLGNVDMQIPQKGALISTEGIPKQGIGVLGRFQMGNLSYQSLLHISGTQKGYKRFIGSKQQKTIVLRDIHYLKRMYFLLPDGSIDQGSIEVLLQTNVLIDRSIDGLYYKRLVFMQDYTLNFTTGELILKTSVARDKRLVVRYTHGGLPFSSPGDPDWEGTDDNTGEAFLYLWREDKAISPYMHYGVYNLGSKNFDPGQGFDLRVVYTVNTAIDAPFQFSFSDYKVFPSLGVLWFYNRFPVPGSSNLYTNYTDPGDSDSLYSLVCTYYEPTQSFQLDYNVIPGSESVFINGRKLSSWEYILVSATGELILNQMGALQENDVIEVYYEYKPFYGSGVQRFTWANRWDYPVSPVWNIGGTVIATIAQRGEEGAKLPQSPDGVLLASVDNTIDLGSFFGWGAQNRWTLQLETAVSLYDPNTSGVAIVEDFEGGGGSFQLSKSEYRWVLAAPLTNIVGISLSNRARLLYRDYREYKGDGTSTLIPYYQTPFAVYAYSDKPGLYMALGGHLPAADYPNVVQNVLVWDYDFSSGEWGGAVYSFVGGQSINMSRYDEIVFWAKIETDDDGDGVFSENISHEVEFFLAVGNLPEDSDGDGILDAEKSSQDLGYIFNDPTNGSVLTRVGIGRFGKGDGIIQLEDLNANGVLDTDGNWVVVPAAGVSSPTNLILHGSGWKEYRIRIDQLSSQQLQALQQATAAAVYIKKKNGLKGRVLIDGITFQTTKWQRLSLDGENISPLPQWRTALLTTFTSAQYQKYRFYDPWSDESDARERYTTFEKLHKMRSKTEALQYEEKALGLFYALSNTGYNPSTGEGGTNGFVWQYFNSGLSIGKYEQLAFYLFVLSTGEDGTPIKYGGDSWDNETFVFVMGSSTNDIYTWSIPLKDLPKERWQKVEILLDTFEMRLNDTLYKPTRRGNPYLHEVKAVGFGIAVNGGEPVNRGNIWINEIHVTDDKSEVGWATLASTTLDWRKPLWIWNGYEIMGPLLFNGRTEWRSDVFRSSLAVTNTTRNAETLLVSGDAQSSLLRSVDYRIYGSWLTQSTKTNENELPLEYQFFLRKNTGGFTTKYKSSAWIPEVFHAYGETTEKRLFYASSLGQLTTLQSASGKWALKEQLPWTRNISHVFEASYEYGATLDIGTYVDTPDVRLSNRAHTLSHQKSLKLSLIQTTGQLAFSAGYGKAQQKYRSYNLVGDLDYEGSIFAREGSIGERYVLIQQGLMEGFDWPDPFWQKDEENFSWGMQLDRPWPWLYLENKSWWGRVRGSFSYNDQRYLLFFQTAHGLTNQWSLNLYPRWVWLDTLGVSLTRQARLWYQSNQDPLRYQDVWETTGRVFYVPPWEYQTFALVSARSNALTAVSLYTNLSGSQYSFDESWRWEWILPRYDNVWDLVFPKRYRYDTILATSRMDLGYSQTFSHTFATLSEFGWGRFLTNHRWYQINPLQLDLSLSWTENYLTRLGSRAVGGSLRQTIFFLKDVSLSSSYTYRQTEEIRITNFYGFETNYGFPKKDSALALKDTRTHSVDLQLSWYLLNLREVNLFGWRINLRGSTLQNTETLRFSWNNTTYDKPLFVSFIEPIYEITYDHVSRYQLTDYVTANLILRFINHQYREVVVIGGQRVDKPFQMGWGGYVAFDIGIKF</sequence>
<reference evidence="1" key="1">
    <citation type="submission" date="2021-04" db="EMBL/GenBank/DDBJ databases">
        <authorList>
            <person name="Postec A."/>
        </authorList>
    </citation>
    <scope>NUCLEOTIDE SEQUENCE</scope>
    <source>
        <strain evidence="1">F1F22</strain>
    </source>
</reference>
<proteinExistence type="predicted"/>
<dbReference type="RefSeq" id="WP_271436224.1">
    <property type="nucleotide sequence ID" value="NZ_CP073355.1"/>
</dbReference>
<evidence type="ECO:0000313" key="1">
    <source>
        <dbReference type="EMBL" id="URA11089.1"/>
    </source>
</evidence>
<name>A0AAX3BFM9_9SPIR</name>
<evidence type="ECO:0000313" key="2">
    <source>
        <dbReference type="Proteomes" id="UP001056539"/>
    </source>
</evidence>
<protein>
    <submittedName>
        <fullName evidence="1">Uncharacterized protein</fullName>
    </submittedName>
</protein>
<accession>A0AAX3BFM9</accession>
<reference evidence="1" key="2">
    <citation type="submission" date="2022-06" db="EMBL/GenBank/DDBJ databases">
        <title>Thermospira aquatica gen. nov., sp. nov.</title>
        <authorList>
            <person name="Ben Ali Gam Z."/>
            <person name="Labat M."/>
        </authorList>
    </citation>
    <scope>NUCLEOTIDE SEQUENCE</scope>
    <source>
        <strain evidence="1">F1F22</strain>
    </source>
</reference>
<dbReference type="KEGG" id="taqu:KDW03_04640"/>
<organism evidence="1 2">
    <name type="scientific">Thermospira aquatica</name>
    <dbReference type="NCBI Taxonomy" id="2828656"/>
    <lineage>
        <taxon>Bacteria</taxon>
        <taxon>Pseudomonadati</taxon>
        <taxon>Spirochaetota</taxon>
        <taxon>Spirochaetia</taxon>
        <taxon>Brevinematales</taxon>
        <taxon>Thermospiraceae</taxon>
        <taxon>Thermospira</taxon>
    </lineage>
</organism>
<keyword evidence="2" id="KW-1185">Reference proteome</keyword>
<dbReference type="EMBL" id="CP073355">
    <property type="protein sequence ID" value="URA11089.1"/>
    <property type="molecule type" value="Genomic_DNA"/>
</dbReference>
<dbReference type="Proteomes" id="UP001056539">
    <property type="component" value="Chromosome"/>
</dbReference>
<gene>
    <name evidence="1" type="ORF">KDW03_04640</name>
</gene>